<protein>
    <recommendedName>
        <fullName evidence="8">Major facilitator superfamily (MFS) profile domain-containing protein</fullName>
    </recommendedName>
</protein>
<dbReference type="SUPFAM" id="SSF103473">
    <property type="entry name" value="MFS general substrate transporter"/>
    <property type="match status" value="1"/>
</dbReference>
<keyword evidence="3 5" id="KW-1133">Transmembrane helix</keyword>
<gene>
    <name evidence="6" type="ORF">AYL99_01090</name>
</gene>
<accession>A0A178ZZ62</accession>
<evidence type="ECO:0000256" key="3">
    <source>
        <dbReference type="ARBA" id="ARBA00022989"/>
    </source>
</evidence>
<evidence type="ECO:0000313" key="7">
    <source>
        <dbReference type="Proteomes" id="UP000078343"/>
    </source>
</evidence>
<dbReference type="PANTHER" id="PTHR48022">
    <property type="entry name" value="PLASTIDIC GLUCOSE TRANSPORTER 4"/>
    <property type="match status" value="1"/>
</dbReference>
<evidence type="ECO:0000256" key="5">
    <source>
        <dbReference type="SAM" id="Phobius"/>
    </source>
</evidence>
<dbReference type="RefSeq" id="XP_018698485.1">
    <property type="nucleotide sequence ID" value="XM_018832606.1"/>
</dbReference>
<dbReference type="InterPro" id="IPR036259">
    <property type="entry name" value="MFS_trans_sf"/>
</dbReference>
<organism evidence="6 7">
    <name type="scientific">Fonsecaea erecta</name>
    <dbReference type="NCBI Taxonomy" id="1367422"/>
    <lineage>
        <taxon>Eukaryota</taxon>
        <taxon>Fungi</taxon>
        <taxon>Dikarya</taxon>
        <taxon>Ascomycota</taxon>
        <taxon>Pezizomycotina</taxon>
        <taxon>Eurotiomycetes</taxon>
        <taxon>Chaetothyriomycetidae</taxon>
        <taxon>Chaetothyriales</taxon>
        <taxon>Herpotrichiellaceae</taxon>
        <taxon>Fonsecaea</taxon>
    </lineage>
</organism>
<dbReference type="Proteomes" id="UP000078343">
    <property type="component" value="Unassembled WGS sequence"/>
</dbReference>
<evidence type="ECO:0000256" key="2">
    <source>
        <dbReference type="ARBA" id="ARBA00022692"/>
    </source>
</evidence>
<dbReference type="GO" id="GO:0005351">
    <property type="term" value="F:carbohydrate:proton symporter activity"/>
    <property type="evidence" value="ECO:0007669"/>
    <property type="project" value="TreeGrafter"/>
</dbReference>
<dbReference type="PANTHER" id="PTHR48022:SF2">
    <property type="entry name" value="PLASTIDIC GLUCOSE TRANSPORTER 4"/>
    <property type="match status" value="1"/>
</dbReference>
<comment type="subcellular location">
    <subcellularLocation>
        <location evidence="1">Membrane</location>
        <topology evidence="1">Multi-pass membrane protein</topology>
    </subcellularLocation>
</comment>
<dbReference type="AlphaFoldDB" id="A0A178ZZ62"/>
<proteinExistence type="predicted"/>
<evidence type="ECO:0000256" key="4">
    <source>
        <dbReference type="ARBA" id="ARBA00023136"/>
    </source>
</evidence>
<evidence type="ECO:0000256" key="1">
    <source>
        <dbReference type="ARBA" id="ARBA00004141"/>
    </source>
</evidence>
<dbReference type="OrthoDB" id="6612291at2759"/>
<keyword evidence="4 5" id="KW-0472">Membrane</keyword>
<dbReference type="Pfam" id="PF00083">
    <property type="entry name" value="Sugar_tr"/>
    <property type="match status" value="1"/>
</dbReference>
<evidence type="ECO:0008006" key="8">
    <source>
        <dbReference type="Google" id="ProtNLM"/>
    </source>
</evidence>
<feature type="transmembrane region" description="Helical" evidence="5">
    <location>
        <begin position="36"/>
        <end position="54"/>
    </location>
</feature>
<dbReference type="GeneID" id="30005260"/>
<dbReference type="InterPro" id="IPR050360">
    <property type="entry name" value="MFS_Sugar_Transporters"/>
</dbReference>
<name>A0A178ZZ62_9EURO</name>
<dbReference type="EMBL" id="LVYI01000001">
    <property type="protein sequence ID" value="OAP65118.1"/>
    <property type="molecule type" value="Genomic_DNA"/>
</dbReference>
<dbReference type="Gene3D" id="1.20.1250.20">
    <property type="entry name" value="MFS general substrate transporter like domains"/>
    <property type="match status" value="1"/>
</dbReference>
<keyword evidence="7" id="KW-1185">Reference proteome</keyword>
<evidence type="ECO:0000313" key="6">
    <source>
        <dbReference type="EMBL" id="OAP65118.1"/>
    </source>
</evidence>
<keyword evidence="2 5" id="KW-0812">Transmembrane</keyword>
<reference evidence="6 7" key="1">
    <citation type="submission" date="2016-04" db="EMBL/GenBank/DDBJ databases">
        <title>Draft genome of Fonsecaea erecta CBS 125763.</title>
        <authorList>
            <person name="Weiss V.A."/>
            <person name="Vicente V.A."/>
            <person name="Raittz R.T."/>
            <person name="Moreno L.F."/>
            <person name="De Souza E.M."/>
            <person name="Pedrosa F.O."/>
            <person name="Steffens M.B."/>
            <person name="Faoro H."/>
            <person name="Tadra-Sfeir M.Z."/>
            <person name="Najafzadeh M.J."/>
            <person name="Felipe M.S."/>
            <person name="Teixeira M."/>
            <person name="Sun J."/>
            <person name="Xi L."/>
            <person name="Gomes R."/>
            <person name="De Azevedo C.M."/>
            <person name="Salgado C.G."/>
            <person name="Da Silva M.B."/>
            <person name="Nascimento M.F."/>
            <person name="Queiroz-Telles F."/>
            <person name="Attili D.S."/>
            <person name="Gorbushina A."/>
        </authorList>
    </citation>
    <scope>NUCLEOTIDE SEQUENCE [LARGE SCALE GENOMIC DNA]</scope>
    <source>
        <strain evidence="6 7">CBS 125763</strain>
    </source>
</reference>
<comment type="caution">
    <text evidence="6">The sequence shown here is derived from an EMBL/GenBank/DDBJ whole genome shotgun (WGS) entry which is preliminary data.</text>
</comment>
<dbReference type="GO" id="GO:0016020">
    <property type="term" value="C:membrane"/>
    <property type="evidence" value="ECO:0007669"/>
    <property type="project" value="UniProtKB-SubCell"/>
</dbReference>
<dbReference type="InterPro" id="IPR005828">
    <property type="entry name" value="MFS_sugar_transport-like"/>
</dbReference>
<sequence>MAGMTVMGFGLGYVAVAWVSVATSFAENERLQWRLPLVLACVGPLGLLVGIYFVPETLRVIQHLHRDPEHPENASAQAEFIQIRAQVEKDKEQNSSCVLMFTKPSWRKRSLLALFVMFASQGTGVNGVANHEVRIFRTLGLKRVMPLLVYAIYARYWYNCRFYGLFVSRRTSSDRGDFS</sequence>